<feature type="transmembrane region" description="Helical" evidence="1">
    <location>
        <begin position="6"/>
        <end position="35"/>
    </location>
</feature>
<keyword evidence="1" id="KW-1133">Transmembrane helix</keyword>
<dbReference type="Ensembl" id="ENSSPAT00000025437.1">
    <property type="protein sequence ID" value="ENSSPAP00000025026.1"/>
    <property type="gene ID" value="ENSSPAG00000018916.1"/>
</dbReference>
<dbReference type="STRING" id="144197.ENSSPAP00000025026"/>
<evidence type="ECO:0000256" key="1">
    <source>
        <dbReference type="SAM" id="Phobius"/>
    </source>
</evidence>
<dbReference type="InterPro" id="IPR001304">
    <property type="entry name" value="C-type_lectin-like"/>
</dbReference>
<dbReference type="SMART" id="SM00034">
    <property type="entry name" value="CLECT"/>
    <property type="match status" value="1"/>
</dbReference>
<feature type="domain" description="C-type lectin" evidence="2">
    <location>
        <begin position="23"/>
        <end position="128"/>
    </location>
</feature>
<organism evidence="3">
    <name type="scientific">Stegastes partitus</name>
    <name type="common">bicolor damselfish</name>
    <dbReference type="NCBI Taxonomy" id="144197"/>
    <lineage>
        <taxon>Eukaryota</taxon>
        <taxon>Metazoa</taxon>
        <taxon>Chordata</taxon>
        <taxon>Craniata</taxon>
        <taxon>Vertebrata</taxon>
        <taxon>Euteleostomi</taxon>
        <taxon>Actinopterygii</taxon>
        <taxon>Neopterygii</taxon>
        <taxon>Teleostei</taxon>
        <taxon>Neoteleostei</taxon>
        <taxon>Acanthomorphata</taxon>
        <taxon>Ovalentaria</taxon>
        <taxon>Pomacentridae</taxon>
        <taxon>Stegastes</taxon>
    </lineage>
</organism>
<dbReference type="GeneTree" id="ENSGT00940000177045"/>
<dbReference type="PANTHER" id="PTHR45784:SF3">
    <property type="entry name" value="C-TYPE LECTIN DOMAIN FAMILY 4 MEMBER K-LIKE-RELATED"/>
    <property type="match status" value="1"/>
</dbReference>
<accession>A0A3B5AX37</accession>
<dbReference type="Pfam" id="PF00059">
    <property type="entry name" value="Lectin_C"/>
    <property type="match status" value="1"/>
</dbReference>
<evidence type="ECO:0000313" key="3">
    <source>
        <dbReference type="Ensembl" id="ENSSPAP00000025026.1"/>
    </source>
</evidence>
<proteinExistence type="predicted"/>
<sequence length="153" mass="17588">VLALFFFICAFLYLCLHHVFFFLSSMCVSLCVLLLTKNWTEAQDYCRQHHTDLSFINSQSDIAKLRRAADGNLHEGWIGLERDPNNETVWKWSGGGHITYENWKKNQPNNHRGSQKIGIMLVNGKWNDLKGVTASSFYSSHKQALHIQTTCKV</sequence>
<dbReference type="AlphaFoldDB" id="A0A3B5AX37"/>
<dbReference type="InterPro" id="IPR016186">
    <property type="entry name" value="C-type_lectin-like/link_sf"/>
</dbReference>
<name>A0A3B5AX37_9TELE</name>
<keyword evidence="1" id="KW-0812">Transmembrane</keyword>
<keyword evidence="1" id="KW-0472">Membrane</keyword>
<dbReference type="Gene3D" id="3.10.100.10">
    <property type="entry name" value="Mannose-Binding Protein A, subunit A"/>
    <property type="match status" value="1"/>
</dbReference>
<evidence type="ECO:0000259" key="2">
    <source>
        <dbReference type="PROSITE" id="PS50041"/>
    </source>
</evidence>
<dbReference type="SUPFAM" id="SSF56436">
    <property type="entry name" value="C-type lectin-like"/>
    <property type="match status" value="1"/>
</dbReference>
<dbReference type="InterPro" id="IPR016187">
    <property type="entry name" value="CTDL_fold"/>
</dbReference>
<reference evidence="3" key="1">
    <citation type="submission" date="2023-09" db="UniProtKB">
        <authorList>
            <consortium name="Ensembl"/>
        </authorList>
    </citation>
    <scope>IDENTIFICATION</scope>
</reference>
<dbReference type="PROSITE" id="PS50041">
    <property type="entry name" value="C_TYPE_LECTIN_2"/>
    <property type="match status" value="1"/>
</dbReference>
<dbReference type="PANTHER" id="PTHR45784">
    <property type="entry name" value="C-TYPE LECTIN DOMAIN FAMILY 20 MEMBER A-RELATED"/>
    <property type="match status" value="1"/>
</dbReference>
<protein>
    <recommendedName>
        <fullName evidence="2">C-type lectin domain-containing protein</fullName>
    </recommendedName>
</protein>